<gene>
    <name evidence="1" type="ORF">KIN20_026682</name>
</gene>
<reference evidence="1" key="1">
    <citation type="submission" date="2021-06" db="EMBL/GenBank/DDBJ databases">
        <title>Parelaphostrongylus tenuis whole genome reference sequence.</title>
        <authorList>
            <person name="Garwood T.J."/>
            <person name="Larsen P.A."/>
            <person name="Fountain-Jones N.M."/>
            <person name="Garbe J.R."/>
            <person name="Macchietto M.G."/>
            <person name="Kania S.A."/>
            <person name="Gerhold R.W."/>
            <person name="Richards J.E."/>
            <person name="Wolf T.M."/>
        </authorList>
    </citation>
    <scope>NUCLEOTIDE SEQUENCE</scope>
    <source>
        <strain evidence="1">MNPRO001-30</strain>
        <tissue evidence="1">Meninges</tissue>
    </source>
</reference>
<evidence type="ECO:0000313" key="2">
    <source>
        <dbReference type="Proteomes" id="UP001196413"/>
    </source>
</evidence>
<name>A0AAD5QY90_PARTN</name>
<dbReference type="Proteomes" id="UP001196413">
    <property type="component" value="Unassembled WGS sequence"/>
</dbReference>
<comment type="caution">
    <text evidence="1">The sequence shown here is derived from an EMBL/GenBank/DDBJ whole genome shotgun (WGS) entry which is preliminary data.</text>
</comment>
<proteinExistence type="predicted"/>
<evidence type="ECO:0000313" key="1">
    <source>
        <dbReference type="EMBL" id="KAJ1366090.1"/>
    </source>
</evidence>
<sequence>MGANGHRPSPRRTFSLDGARRFCLLSPFPSVRIDLLACCLLSAVDSTAHTIPVEIHLARRLLFYGKLNNVLARLTKRRGERRLGRK</sequence>
<protein>
    <submittedName>
        <fullName evidence="1">Uncharacterized protein</fullName>
    </submittedName>
</protein>
<organism evidence="1 2">
    <name type="scientific">Parelaphostrongylus tenuis</name>
    <name type="common">Meningeal worm</name>
    <dbReference type="NCBI Taxonomy" id="148309"/>
    <lineage>
        <taxon>Eukaryota</taxon>
        <taxon>Metazoa</taxon>
        <taxon>Ecdysozoa</taxon>
        <taxon>Nematoda</taxon>
        <taxon>Chromadorea</taxon>
        <taxon>Rhabditida</taxon>
        <taxon>Rhabditina</taxon>
        <taxon>Rhabditomorpha</taxon>
        <taxon>Strongyloidea</taxon>
        <taxon>Metastrongylidae</taxon>
        <taxon>Parelaphostrongylus</taxon>
    </lineage>
</organism>
<accession>A0AAD5QY90</accession>
<keyword evidence="2" id="KW-1185">Reference proteome</keyword>
<dbReference type="AlphaFoldDB" id="A0AAD5QY90"/>
<dbReference type="EMBL" id="JAHQIW010005465">
    <property type="protein sequence ID" value="KAJ1366090.1"/>
    <property type="molecule type" value="Genomic_DNA"/>
</dbReference>